<dbReference type="GeneID" id="31251916"/>
<dbReference type="SMART" id="SM00014">
    <property type="entry name" value="acidPPc"/>
    <property type="match status" value="1"/>
</dbReference>
<evidence type="ECO:0000256" key="2">
    <source>
        <dbReference type="ARBA" id="ARBA00008816"/>
    </source>
</evidence>
<comment type="subcellular location">
    <subcellularLocation>
        <location evidence="1">Membrane</location>
        <topology evidence="1">Multi-pass membrane protein</topology>
    </subcellularLocation>
</comment>
<gene>
    <name evidence="8" type="ORF">LOAG_18379</name>
</gene>
<keyword evidence="3 6" id="KW-0812">Transmembrane</keyword>
<dbReference type="OrthoDB" id="8907274at2759"/>
<feature type="transmembrane region" description="Helical" evidence="6">
    <location>
        <begin position="26"/>
        <end position="49"/>
    </location>
</feature>
<accession>A0A1S0UFZ7</accession>
<dbReference type="Gene3D" id="1.20.144.10">
    <property type="entry name" value="Phosphatidic acid phosphatase type 2/haloperoxidase"/>
    <property type="match status" value="1"/>
</dbReference>
<feature type="domain" description="Phosphatidic acid phosphatase type 2/haloperoxidase" evidence="7">
    <location>
        <begin position="88"/>
        <end position="236"/>
    </location>
</feature>
<dbReference type="GO" id="GO:0006644">
    <property type="term" value="P:phospholipid metabolic process"/>
    <property type="evidence" value="ECO:0007669"/>
    <property type="project" value="InterPro"/>
</dbReference>
<keyword evidence="4 6" id="KW-1133">Transmembrane helix</keyword>
<dbReference type="AlphaFoldDB" id="A0A1S0UFZ7"/>
<reference evidence="8" key="1">
    <citation type="submission" date="2012-04" db="EMBL/GenBank/DDBJ databases">
        <title>The Genome Sequence of Loa loa.</title>
        <authorList>
            <consortium name="The Broad Institute Genome Sequencing Platform"/>
            <consortium name="Broad Institute Genome Sequencing Center for Infectious Disease"/>
            <person name="Nutman T.B."/>
            <person name="Fink D.L."/>
            <person name="Russ C."/>
            <person name="Young S."/>
            <person name="Zeng Q."/>
            <person name="Gargeya S."/>
            <person name="Alvarado L."/>
            <person name="Berlin A."/>
            <person name="Chapman S.B."/>
            <person name="Chen Z."/>
            <person name="Freedman E."/>
            <person name="Gellesch M."/>
            <person name="Goldberg J."/>
            <person name="Griggs A."/>
            <person name="Gujja S."/>
            <person name="Heilman E.R."/>
            <person name="Heiman D."/>
            <person name="Howarth C."/>
            <person name="Mehta T."/>
            <person name="Neiman D."/>
            <person name="Pearson M."/>
            <person name="Roberts A."/>
            <person name="Saif S."/>
            <person name="Shea T."/>
            <person name="Shenoy N."/>
            <person name="Sisk P."/>
            <person name="Stolte C."/>
            <person name="Sykes S."/>
            <person name="White J."/>
            <person name="Yandava C."/>
            <person name="Haas B."/>
            <person name="Henn M.R."/>
            <person name="Nusbaum C."/>
            <person name="Birren B."/>
        </authorList>
    </citation>
    <scope>NUCLEOTIDE SEQUENCE [LARGE SCALE GENOMIC DNA]</scope>
</reference>
<dbReference type="InterPro" id="IPR043216">
    <property type="entry name" value="PAP-like"/>
</dbReference>
<evidence type="ECO:0000256" key="1">
    <source>
        <dbReference type="ARBA" id="ARBA00004141"/>
    </source>
</evidence>
<dbReference type="GO" id="GO:0046839">
    <property type="term" value="P:phospholipid dephosphorylation"/>
    <property type="evidence" value="ECO:0007669"/>
    <property type="project" value="TreeGrafter"/>
</dbReference>
<dbReference type="FunCoup" id="A0A1S0UFZ7">
    <property type="interactions" value="68"/>
</dbReference>
<comment type="similarity">
    <text evidence="2">Belongs to the PA-phosphatase related phosphoesterase family.</text>
</comment>
<evidence type="ECO:0000256" key="5">
    <source>
        <dbReference type="ARBA" id="ARBA00023136"/>
    </source>
</evidence>
<proteinExistence type="inferred from homology"/>
<dbReference type="GO" id="GO:0007165">
    <property type="term" value="P:signal transduction"/>
    <property type="evidence" value="ECO:0007669"/>
    <property type="project" value="TreeGrafter"/>
</dbReference>
<keyword evidence="5 6" id="KW-0472">Membrane</keyword>
<dbReference type="GO" id="GO:0005886">
    <property type="term" value="C:plasma membrane"/>
    <property type="evidence" value="ECO:0007669"/>
    <property type="project" value="TreeGrafter"/>
</dbReference>
<dbReference type="OMA" id="IICFVEA"/>
<evidence type="ECO:0000256" key="3">
    <source>
        <dbReference type="ARBA" id="ARBA00022692"/>
    </source>
</evidence>
<dbReference type="CTD" id="31251916"/>
<feature type="transmembrane region" description="Helical" evidence="6">
    <location>
        <begin position="188"/>
        <end position="209"/>
    </location>
</feature>
<dbReference type="InterPro" id="IPR036938">
    <property type="entry name" value="PAP2/HPO_sf"/>
</dbReference>
<evidence type="ECO:0000259" key="7">
    <source>
        <dbReference type="SMART" id="SM00014"/>
    </source>
</evidence>
<dbReference type="RefSeq" id="XP_020305217.1">
    <property type="nucleotide sequence ID" value="XM_020451039.1"/>
</dbReference>
<feature type="transmembrane region" description="Helical" evidence="6">
    <location>
        <begin position="215"/>
        <end position="236"/>
    </location>
</feature>
<feature type="transmembrane region" description="Helical" evidence="6">
    <location>
        <begin position="86"/>
        <end position="106"/>
    </location>
</feature>
<feature type="transmembrane region" description="Helical" evidence="6">
    <location>
        <begin position="157"/>
        <end position="176"/>
    </location>
</feature>
<dbReference type="PANTHER" id="PTHR10165">
    <property type="entry name" value="LIPID PHOSPHATE PHOSPHATASE"/>
    <property type="match status" value="1"/>
</dbReference>
<protein>
    <recommendedName>
        <fullName evidence="7">Phosphatidic acid phosphatase type 2/haloperoxidase domain-containing protein</fullName>
    </recommendedName>
</protein>
<name>A0A1S0UFZ7_LOALO</name>
<dbReference type="GO" id="GO:0008195">
    <property type="term" value="F:phosphatidate phosphatase activity"/>
    <property type="evidence" value="ECO:0007669"/>
    <property type="project" value="TreeGrafter"/>
</dbReference>
<dbReference type="EMBL" id="JH712347">
    <property type="protein sequence ID" value="EJD74288.1"/>
    <property type="molecule type" value="Genomic_DNA"/>
</dbReference>
<sequence>MSLRRVTLSGRFAQNESKMEESTTMIIIKGLIAVTIDVGIALAAAFFALKMFVGKFVVPYERGFYCYEVPHISNPFRPNTISTKHLLAVSIASPFLIILLVEAVVLKCTFARLRPHYLSVCQPDWNEIDCSDPNTYIQSVNCMGTNMHRIHIGRQSFPSGHTSAAVLLFAFLYFYLKGIVDATRNKLLRIIRFMVLVICGVWTVVVMVTRITDHWHYPTDVLGGIILGLSCAYILVRKTHSSLVYHNRLLESMHNS</sequence>
<dbReference type="PANTHER" id="PTHR10165:SF174">
    <property type="entry name" value="PHOSPHATIDIC ACID PHOSPHATASE TYPE 2_HALOPEROXIDASE DOMAIN-CONTAINING PROTEIN"/>
    <property type="match status" value="1"/>
</dbReference>
<dbReference type="Pfam" id="PF01569">
    <property type="entry name" value="PAP2"/>
    <property type="match status" value="1"/>
</dbReference>
<evidence type="ECO:0000256" key="6">
    <source>
        <dbReference type="SAM" id="Phobius"/>
    </source>
</evidence>
<evidence type="ECO:0000313" key="8">
    <source>
        <dbReference type="EMBL" id="EJD74288.1"/>
    </source>
</evidence>
<dbReference type="InterPro" id="IPR000326">
    <property type="entry name" value="PAP2/HPO"/>
</dbReference>
<dbReference type="KEGG" id="loa:LOAG_18379"/>
<dbReference type="InParanoid" id="A0A1S0UFZ7"/>
<evidence type="ECO:0000256" key="4">
    <source>
        <dbReference type="ARBA" id="ARBA00022989"/>
    </source>
</evidence>
<organism evidence="8">
    <name type="scientific">Loa loa</name>
    <name type="common">Eye worm</name>
    <name type="synonym">Filaria loa</name>
    <dbReference type="NCBI Taxonomy" id="7209"/>
    <lineage>
        <taxon>Eukaryota</taxon>
        <taxon>Metazoa</taxon>
        <taxon>Ecdysozoa</taxon>
        <taxon>Nematoda</taxon>
        <taxon>Chromadorea</taxon>
        <taxon>Rhabditida</taxon>
        <taxon>Spirurina</taxon>
        <taxon>Spiruromorpha</taxon>
        <taxon>Filarioidea</taxon>
        <taxon>Onchocercidae</taxon>
        <taxon>Loa</taxon>
    </lineage>
</organism>
<dbReference type="SUPFAM" id="SSF48317">
    <property type="entry name" value="Acid phosphatase/Vanadium-dependent haloperoxidase"/>
    <property type="match status" value="1"/>
</dbReference>